<gene>
    <name evidence="4" type="ORF">LTRI10_LOCUS32604</name>
</gene>
<dbReference type="PANTHER" id="PTHR33144:SF48">
    <property type="entry name" value="PLANT TRANSPOSASE (PTTA_EN_SPM FAMILY)"/>
    <property type="match status" value="1"/>
</dbReference>
<name>A0AAV2F1P1_9ROSI</name>
<feature type="domain" description="Transposase Tnp1/En/Spm-like" evidence="3">
    <location>
        <begin position="454"/>
        <end position="517"/>
    </location>
</feature>
<dbReference type="AlphaFoldDB" id="A0AAV2F1P1"/>
<feature type="region of interest" description="Disordered" evidence="2">
    <location>
        <begin position="1"/>
        <end position="38"/>
    </location>
</feature>
<evidence type="ECO:0000313" key="5">
    <source>
        <dbReference type="Proteomes" id="UP001497516"/>
    </source>
</evidence>
<feature type="coiled-coil region" evidence="1">
    <location>
        <begin position="288"/>
        <end position="315"/>
    </location>
</feature>
<keyword evidence="1" id="KW-0175">Coiled coil</keyword>
<dbReference type="PANTHER" id="PTHR33144">
    <property type="entry name" value="OS10G0409366 PROTEIN-RELATED"/>
    <property type="match status" value="1"/>
</dbReference>
<sequence>MARSRSQSAQSVVPHSNQNRESVVPGSTHIKQKRGPTKCKDTWALSKGEKLHIRVNTQGQPIGKNVKKLTNFLGTLARNGAYAPLRYEDWRNMPNYYKTEMWDLVQEKFDIDPFVEPWILSSLSSKWRNFKSSVKRDWFRDKERDERVSNDDWAWLLRFWSTDKAVKREVVGKENRDKVISAHTLGSKSYACKRDEMAESRLDKREPTRAEVYVAAHVRPNGAPLNDKVAKVIEKINEKKTQIEPTHHDSPGPHDILSQALGEDKYHHSRTFGLGSGWGMKSSRLSILKKALEGKRNAEENAEKMKGELHEVRVGQGKIMTLLHKLHPNVSIDELLDSTMQDHVVIESESNGDEMSPTGFGREDENLGRSPLLSMLQDTTPQRTNSQSNEVSPNHILQTYLPHYHGLSSEVNSSDIQNKTSQMPPNKTFSFLDSILDSSHNGGSSTQSQGLEFVILKSLLSPEVNVAYANIITKDPKGCVAGQELGRGFYEVFIHVPFKSDEPLVRPYGSFQTIGDVIGRSIAWPSSLVTFADTQLF</sequence>
<evidence type="ECO:0000256" key="1">
    <source>
        <dbReference type="SAM" id="Coils"/>
    </source>
</evidence>
<accession>A0AAV2F1P1</accession>
<feature type="compositionally biased region" description="Polar residues" evidence="2">
    <location>
        <begin position="1"/>
        <end position="21"/>
    </location>
</feature>
<proteinExistence type="predicted"/>
<dbReference type="InterPro" id="IPR004264">
    <property type="entry name" value="Transposase_23"/>
</dbReference>
<dbReference type="Proteomes" id="UP001497516">
    <property type="component" value="Chromosome 6"/>
</dbReference>
<dbReference type="Pfam" id="PF03004">
    <property type="entry name" value="Transposase_24"/>
    <property type="match status" value="1"/>
</dbReference>
<evidence type="ECO:0000313" key="4">
    <source>
        <dbReference type="EMBL" id="CAL1391918.1"/>
    </source>
</evidence>
<evidence type="ECO:0000256" key="2">
    <source>
        <dbReference type="SAM" id="MobiDB-lite"/>
    </source>
</evidence>
<dbReference type="Pfam" id="PF03017">
    <property type="entry name" value="Transposase_23"/>
    <property type="match status" value="1"/>
</dbReference>
<keyword evidence="5" id="KW-1185">Reference proteome</keyword>
<protein>
    <recommendedName>
        <fullName evidence="3">Transposase Tnp1/En/Spm-like domain-containing protein</fullName>
    </recommendedName>
</protein>
<dbReference type="InterPro" id="IPR004252">
    <property type="entry name" value="Probable_transposase_24"/>
</dbReference>
<reference evidence="4 5" key="1">
    <citation type="submission" date="2024-04" db="EMBL/GenBank/DDBJ databases">
        <authorList>
            <person name="Fracassetti M."/>
        </authorList>
    </citation>
    <scope>NUCLEOTIDE SEQUENCE [LARGE SCALE GENOMIC DNA]</scope>
</reference>
<evidence type="ECO:0000259" key="3">
    <source>
        <dbReference type="Pfam" id="PF03017"/>
    </source>
</evidence>
<dbReference type="EMBL" id="OZ034819">
    <property type="protein sequence ID" value="CAL1391918.1"/>
    <property type="molecule type" value="Genomic_DNA"/>
</dbReference>
<organism evidence="4 5">
    <name type="scientific">Linum trigynum</name>
    <dbReference type="NCBI Taxonomy" id="586398"/>
    <lineage>
        <taxon>Eukaryota</taxon>
        <taxon>Viridiplantae</taxon>
        <taxon>Streptophyta</taxon>
        <taxon>Embryophyta</taxon>
        <taxon>Tracheophyta</taxon>
        <taxon>Spermatophyta</taxon>
        <taxon>Magnoliopsida</taxon>
        <taxon>eudicotyledons</taxon>
        <taxon>Gunneridae</taxon>
        <taxon>Pentapetalae</taxon>
        <taxon>rosids</taxon>
        <taxon>fabids</taxon>
        <taxon>Malpighiales</taxon>
        <taxon>Linaceae</taxon>
        <taxon>Linum</taxon>
    </lineage>
</organism>